<evidence type="ECO:0000259" key="1">
    <source>
        <dbReference type="PROSITE" id="PS50011"/>
    </source>
</evidence>
<dbReference type="EMBL" id="ML977752">
    <property type="protein sequence ID" value="KAF1992914.1"/>
    <property type="molecule type" value="Genomic_DNA"/>
</dbReference>
<dbReference type="AlphaFoldDB" id="A0A6A5VVA2"/>
<dbReference type="GO" id="GO:0005524">
    <property type="term" value="F:ATP binding"/>
    <property type="evidence" value="ECO:0007669"/>
    <property type="project" value="InterPro"/>
</dbReference>
<organism evidence="2 3">
    <name type="scientific">Amniculicola lignicola CBS 123094</name>
    <dbReference type="NCBI Taxonomy" id="1392246"/>
    <lineage>
        <taxon>Eukaryota</taxon>
        <taxon>Fungi</taxon>
        <taxon>Dikarya</taxon>
        <taxon>Ascomycota</taxon>
        <taxon>Pezizomycotina</taxon>
        <taxon>Dothideomycetes</taxon>
        <taxon>Pleosporomycetidae</taxon>
        <taxon>Pleosporales</taxon>
        <taxon>Amniculicolaceae</taxon>
        <taxon>Amniculicola</taxon>
    </lineage>
</organism>
<proteinExistence type="predicted"/>
<dbReference type="PROSITE" id="PS50011">
    <property type="entry name" value="PROTEIN_KINASE_DOM"/>
    <property type="match status" value="1"/>
</dbReference>
<dbReference type="InterPro" id="IPR011009">
    <property type="entry name" value="Kinase-like_dom_sf"/>
</dbReference>
<sequence>MCKRTITFTRFYGCGDIDKEEVLEECADRGKPGHITTEYVAGSGKSTLKCGKPDCKKGRTAIVYRVKGGNGCTKVCKMPRGGGSKRLLAEIDNAFMVEKKLLQRLGDHPRIVQYYGSYSIEGMKDGLLLGEANCGDLQSYIDKDDSEIDDAMRRKWSLQIAEAVAYVHEKGIIHSNLSTTNVLVHKAAKNPDLILADFGGSRCRELGLDGNLIPDEPFCDPHLTTFDSPRVDTFSVGVIIYIIMTGHYPFHQRPAPQNLERFTSYGDHVRMMFDHGKFPNLSGVPFGDVIAGCCCERRFEDANEVLAALKVCKFYSPVVASQQPSLST</sequence>
<dbReference type="GO" id="GO:0044773">
    <property type="term" value="P:mitotic DNA damage checkpoint signaling"/>
    <property type="evidence" value="ECO:0007669"/>
    <property type="project" value="TreeGrafter"/>
</dbReference>
<evidence type="ECO:0000313" key="2">
    <source>
        <dbReference type="EMBL" id="KAF1992914.1"/>
    </source>
</evidence>
<dbReference type="GO" id="GO:0005634">
    <property type="term" value="C:nucleus"/>
    <property type="evidence" value="ECO:0007669"/>
    <property type="project" value="TreeGrafter"/>
</dbReference>
<dbReference type="CDD" id="cd00180">
    <property type="entry name" value="PKc"/>
    <property type="match status" value="1"/>
</dbReference>
<gene>
    <name evidence="2" type="ORF">P154DRAFT_451575</name>
</gene>
<protein>
    <submittedName>
        <fullName evidence="2">Kinase-like protein</fullName>
    </submittedName>
</protein>
<keyword evidence="2" id="KW-0418">Kinase</keyword>
<evidence type="ECO:0000313" key="3">
    <source>
        <dbReference type="Proteomes" id="UP000799779"/>
    </source>
</evidence>
<accession>A0A6A5VVA2</accession>
<reference evidence="2" key="1">
    <citation type="journal article" date="2020" name="Stud. Mycol.">
        <title>101 Dothideomycetes genomes: a test case for predicting lifestyles and emergence of pathogens.</title>
        <authorList>
            <person name="Haridas S."/>
            <person name="Albert R."/>
            <person name="Binder M."/>
            <person name="Bloem J."/>
            <person name="Labutti K."/>
            <person name="Salamov A."/>
            <person name="Andreopoulos B."/>
            <person name="Baker S."/>
            <person name="Barry K."/>
            <person name="Bills G."/>
            <person name="Bluhm B."/>
            <person name="Cannon C."/>
            <person name="Castanera R."/>
            <person name="Culley D."/>
            <person name="Daum C."/>
            <person name="Ezra D."/>
            <person name="Gonzalez J."/>
            <person name="Henrissat B."/>
            <person name="Kuo A."/>
            <person name="Liang C."/>
            <person name="Lipzen A."/>
            <person name="Lutzoni F."/>
            <person name="Magnuson J."/>
            <person name="Mondo S."/>
            <person name="Nolan M."/>
            <person name="Ohm R."/>
            <person name="Pangilinan J."/>
            <person name="Park H.-J."/>
            <person name="Ramirez L."/>
            <person name="Alfaro M."/>
            <person name="Sun H."/>
            <person name="Tritt A."/>
            <person name="Yoshinaga Y."/>
            <person name="Zwiers L.-H."/>
            <person name="Turgeon B."/>
            <person name="Goodwin S."/>
            <person name="Spatafora J."/>
            <person name="Crous P."/>
            <person name="Grigoriev I."/>
        </authorList>
    </citation>
    <scope>NUCLEOTIDE SEQUENCE</scope>
    <source>
        <strain evidence="2">CBS 123094</strain>
    </source>
</reference>
<dbReference type="Pfam" id="PF00069">
    <property type="entry name" value="Pkinase"/>
    <property type="match status" value="1"/>
</dbReference>
<dbReference type="GO" id="GO:0004674">
    <property type="term" value="F:protein serine/threonine kinase activity"/>
    <property type="evidence" value="ECO:0007669"/>
    <property type="project" value="TreeGrafter"/>
</dbReference>
<dbReference type="PANTHER" id="PTHR44167">
    <property type="entry name" value="OVARIAN-SPECIFIC SERINE/THREONINE-PROTEIN KINASE LOK-RELATED"/>
    <property type="match status" value="1"/>
</dbReference>
<dbReference type="GO" id="GO:0005737">
    <property type="term" value="C:cytoplasm"/>
    <property type="evidence" value="ECO:0007669"/>
    <property type="project" value="TreeGrafter"/>
</dbReference>
<name>A0A6A5VVA2_9PLEO</name>
<dbReference type="PANTHER" id="PTHR44167:SF24">
    <property type="entry name" value="SERINE_THREONINE-PROTEIN KINASE CHK2"/>
    <property type="match status" value="1"/>
</dbReference>
<dbReference type="SUPFAM" id="SSF56112">
    <property type="entry name" value="Protein kinase-like (PK-like)"/>
    <property type="match status" value="1"/>
</dbReference>
<feature type="domain" description="Protein kinase" evidence="1">
    <location>
        <begin position="6"/>
        <end position="328"/>
    </location>
</feature>
<keyword evidence="3" id="KW-1185">Reference proteome</keyword>
<dbReference type="Gene3D" id="1.10.510.10">
    <property type="entry name" value="Transferase(Phosphotransferase) domain 1"/>
    <property type="match status" value="1"/>
</dbReference>
<dbReference type="OrthoDB" id="1668230at2759"/>
<dbReference type="InterPro" id="IPR000719">
    <property type="entry name" value="Prot_kinase_dom"/>
</dbReference>
<dbReference type="Proteomes" id="UP000799779">
    <property type="component" value="Unassembled WGS sequence"/>
</dbReference>
<keyword evidence="2" id="KW-0808">Transferase</keyword>